<dbReference type="InterPro" id="IPR036846">
    <property type="entry name" value="GM2-AP_sf"/>
</dbReference>
<protein>
    <submittedName>
        <fullName evidence="2">Jg14126 protein</fullName>
    </submittedName>
</protein>
<dbReference type="OrthoDB" id="7439560at2759"/>
<dbReference type="PANTHER" id="PTHR21112">
    <property type="entry name" value="CHEMOSENSORY PROTEIN A 29A-RELATED"/>
    <property type="match status" value="1"/>
</dbReference>
<evidence type="ECO:0000313" key="2">
    <source>
        <dbReference type="EMBL" id="CAH2242590.1"/>
    </source>
</evidence>
<organism evidence="2 3">
    <name type="scientific">Pararge aegeria aegeria</name>
    <dbReference type="NCBI Taxonomy" id="348720"/>
    <lineage>
        <taxon>Eukaryota</taxon>
        <taxon>Metazoa</taxon>
        <taxon>Ecdysozoa</taxon>
        <taxon>Arthropoda</taxon>
        <taxon>Hexapoda</taxon>
        <taxon>Insecta</taxon>
        <taxon>Pterygota</taxon>
        <taxon>Neoptera</taxon>
        <taxon>Endopterygota</taxon>
        <taxon>Lepidoptera</taxon>
        <taxon>Glossata</taxon>
        <taxon>Ditrysia</taxon>
        <taxon>Papilionoidea</taxon>
        <taxon>Nymphalidae</taxon>
        <taxon>Satyrinae</taxon>
        <taxon>Satyrini</taxon>
        <taxon>Parargina</taxon>
        <taxon>Pararge</taxon>
    </lineage>
</organism>
<accession>A0A8S4RVN8</accession>
<dbReference type="Gene3D" id="2.70.220.10">
    <property type="entry name" value="Ganglioside GM2 activator"/>
    <property type="match status" value="1"/>
</dbReference>
<name>A0A8S4RVN8_9NEOP</name>
<dbReference type="EMBL" id="CAKXAJ010025668">
    <property type="protein sequence ID" value="CAH2242590.1"/>
    <property type="molecule type" value="Genomic_DNA"/>
</dbReference>
<reference evidence="2" key="1">
    <citation type="submission" date="2022-03" db="EMBL/GenBank/DDBJ databases">
        <authorList>
            <person name="Lindestad O."/>
        </authorList>
    </citation>
    <scope>NUCLEOTIDE SEQUENCE</scope>
</reference>
<sequence length="205" mass="23030">MYITANIPDIVLVDRSVLRAIIVDITIPHDDNLVKAEKEKLDYTVNFDSPIYVCPDEDSQGYVDASQVQVKRHNETATIMTGVIKFLKGFEKDTMIEFIAEKDTGGSYEMVVSHEICDVCGELQNPESAYAGYLPYFGFPDLCPFEPNNYIIKDLVADSQDVPLNSAMAGRYQVTLNMYKNTDGQCLDDKIFIACLKLDFLVEAI</sequence>
<evidence type="ECO:0000313" key="3">
    <source>
        <dbReference type="Proteomes" id="UP000838756"/>
    </source>
</evidence>
<dbReference type="PANTHER" id="PTHR21112:SF0">
    <property type="entry name" value="CHEMOSENSORY PROTEIN A 29A-RELATED"/>
    <property type="match status" value="1"/>
</dbReference>
<comment type="caution">
    <text evidence="2">The sequence shown here is derived from an EMBL/GenBank/DDBJ whole genome shotgun (WGS) entry which is preliminary data.</text>
</comment>
<dbReference type="Proteomes" id="UP000838756">
    <property type="component" value="Unassembled WGS sequence"/>
</dbReference>
<gene>
    <name evidence="2" type="primary">jg14126</name>
    <name evidence="2" type="ORF">PAEG_LOCUS18860</name>
</gene>
<proteinExistence type="predicted"/>
<keyword evidence="3" id="KW-1185">Reference proteome</keyword>
<evidence type="ECO:0000256" key="1">
    <source>
        <dbReference type="ARBA" id="ARBA00022729"/>
    </source>
</evidence>
<dbReference type="AlphaFoldDB" id="A0A8S4RVN8"/>
<keyword evidence="1" id="KW-0732">Signal</keyword>